<dbReference type="GO" id="GO:0016887">
    <property type="term" value="F:ATP hydrolysis activity"/>
    <property type="evidence" value="ECO:0007669"/>
    <property type="project" value="InterPro"/>
</dbReference>
<dbReference type="Proteomes" id="UP000824190">
    <property type="component" value="Unassembled WGS sequence"/>
</dbReference>
<dbReference type="Gene3D" id="3.40.50.300">
    <property type="entry name" value="P-loop containing nucleotide triphosphate hydrolases"/>
    <property type="match status" value="2"/>
</dbReference>
<dbReference type="InterPro" id="IPR017871">
    <property type="entry name" value="ABC_transporter-like_CS"/>
</dbReference>
<dbReference type="InterPro" id="IPR027417">
    <property type="entry name" value="P-loop_NTPase"/>
</dbReference>
<dbReference type="PROSITE" id="PS00211">
    <property type="entry name" value="ABC_TRANSPORTER_1"/>
    <property type="match status" value="2"/>
</dbReference>
<dbReference type="PANTHER" id="PTHR43553">
    <property type="entry name" value="HEAVY METAL TRANSPORTER"/>
    <property type="match status" value="1"/>
</dbReference>
<proteinExistence type="inferred from homology"/>
<dbReference type="GO" id="GO:0005524">
    <property type="term" value="F:ATP binding"/>
    <property type="evidence" value="ECO:0007669"/>
    <property type="project" value="UniProtKB-KW"/>
</dbReference>
<dbReference type="CDD" id="cd03225">
    <property type="entry name" value="ABC_cobalt_CbiO_domain1"/>
    <property type="match status" value="2"/>
</dbReference>
<dbReference type="InterPro" id="IPR003593">
    <property type="entry name" value="AAA+_ATPase"/>
</dbReference>
<dbReference type="PROSITE" id="PS50893">
    <property type="entry name" value="ABC_TRANSPORTER_2"/>
    <property type="match status" value="2"/>
</dbReference>
<dbReference type="AlphaFoldDB" id="A0A9D1RM42"/>
<keyword evidence="4 6" id="KW-0067">ATP-binding</keyword>
<comment type="similarity">
    <text evidence="1">Belongs to the ABC transporter superfamily.</text>
</comment>
<evidence type="ECO:0000256" key="4">
    <source>
        <dbReference type="ARBA" id="ARBA00022840"/>
    </source>
</evidence>
<feature type="domain" description="ABC transporter" evidence="5">
    <location>
        <begin position="13"/>
        <end position="242"/>
    </location>
</feature>
<sequence length="486" mass="50942">MTGSSSACTAAAVSLQGYGWRHAGRREPAIRSLDLDISAGQRVLLLGPSGSGKSTLLHALAGLLGTGEDGEATGVADLGVGPSALLGQDPESQIIAARVDDDVAFGMENLGVDPAQMPGRIREALDAVGLELPDDHPTERLSGGQQQRLALAGVLAMRPGLVLLDEPTANIDPDSVPAVRDAVASVLDSTGATLVVVEHRVEVWRDLVDRVIVLGAAGTVIADGEPDEVLGHGEAGGHSGLGEYLAEQGIWVPDLPLDLPALPPAPLQNSLSSAAPDTVLLTTKNLAVGWRGTPPLLDDLNLALQPGSTVITGANGTGKSTLAMTLAGIHDPVSGEVNHRDGAPHTWRSRQLVSRIGMVFQNPEHQFAARTVRDDLLLGPKLTGVDNDTANARVDNLLERLDLNHLAAANPFTLSGGQKRRLSVATALATRPELVILDEPTFGQDRLTFAALVTLLQELREEGTTVLSVSHDPEFVRLMGESTWAF</sequence>
<dbReference type="SUPFAM" id="SSF52540">
    <property type="entry name" value="P-loop containing nucleoside triphosphate hydrolases"/>
    <property type="match status" value="2"/>
</dbReference>
<dbReference type="InterPro" id="IPR050095">
    <property type="entry name" value="ECF_ABC_transporter_ATP-bd"/>
</dbReference>
<evidence type="ECO:0000313" key="6">
    <source>
        <dbReference type="EMBL" id="HIW90439.1"/>
    </source>
</evidence>
<evidence type="ECO:0000259" key="5">
    <source>
        <dbReference type="PROSITE" id="PS50893"/>
    </source>
</evidence>
<keyword evidence="2" id="KW-0813">Transport</keyword>
<feature type="domain" description="ABC transporter" evidence="5">
    <location>
        <begin position="281"/>
        <end position="482"/>
    </location>
</feature>
<dbReference type="EMBL" id="DXGC01000017">
    <property type="protein sequence ID" value="HIW90439.1"/>
    <property type="molecule type" value="Genomic_DNA"/>
</dbReference>
<dbReference type="GO" id="GO:0043190">
    <property type="term" value="C:ATP-binding cassette (ABC) transporter complex"/>
    <property type="evidence" value="ECO:0007669"/>
    <property type="project" value="TreeGrafter"/>
</dbReference>
<organism evidence="6 7">
    <name type="scientific">Candidatus Corynebacterium avicola</name>
    <dbReference type="NCBI Taxonomy" id="2838527"/>
    <lineage>
        <taxon>Bacteria</taxon>
        <taxon>Bacillati</taxon>
        <taxon>Actinomycetota</taxon>
        <taxon>Actinomycetes</taxon>
        <taxon>Mycobacteriales</taxon>
        <taxon>Corynebacteriaceae</taxon>
        <taxon>Corynebacterium</taxon>
    </lineage>
</organism>
<protein>
    <submittedName>
        <fullName evidence="6">Energy-coupling factor ABC transporter ATP-binding protein</fullName>
    </submittedName>
</protein>
<evidence type="ECO:0000256" key="3">
    <source>
        <dbReference type="ARBA" id="ARBA00022741"/>
    </source>
</evidence>
<dbReference type="SMART" id="SM00382">
    <property type="entry name" value="AAA"/>
    <property type="match status" value="2"/>
</dbReference>
<comment type="caution">
    <text evidence="6">The sequence shown here is derived from an EMBL/GenBank/DDBJ whole genome shotgun (WGS) entry which is preliminary data.</text>
</comment>
<evidence type="ECO:0000256" key="1">
    <source>
        <dbReference type="ARBA" id="ARBA00005417"/>
    </source>
</evidence>
<dbReference type="InterPro" id="IPR015856">
    <property type="entry name" value="ABC_transpr_CbiO/EcfA_su"/>
</dbReference>
<accession>A0A9D1RM42</accession>
<evidence type="ECO:0000256" key="2">
    <source>
        <dbReference type="ARBA" id="ARBA00022448"/>
    </source>
</evidence>
<keyword evidence="3" id="KW-0547">Nucleotide-binding</keyword>
<reference evidence="6" key="2">
    <citation type="submission" date="2021-04" db="EMBL/GenBank/DDBJ databases">
        <authorList>
            <person name="Gilroy R."/>
        </authorList>
    </citation>
    <scope>NUCLEOTIDE SEQUENCE</scope>
    <source>
        <strain evidence="6">CHK32-1732</strain>
    </source>
</reference>
<reference evidence="6" key="1">
    <citation type="journal article" date="2021" name="PeerJ">
        <title>Extensive microbial diversity within the chicken gut microbiome revealed by metagenomics and culture.</title>
        <authorList>
            <person name="Gilroy R."/>
            <person name="Ravi A."/>
            <person name="Getino M."/>
            <person name="Pursley I."/>
            <person name="Horton D.L."/>
            <person name="Alikhan N.F."/>
            <person name="Baker D."/>
            <person name="Gharbi K."/>
            <person name="Hall N."/>
            <person name="Watson M."/>
            <person name="Adriaenssens E.M."/>
            <person name="Foster-Nyarko E."/>
            <person name="Jarju S."/>
            <person name="Secka A."/>
            <person name="Antonio M."/>
            <person name="Oren A."/>
            <person name="Chaudhuri R.R."/>
            <person name="La Ragione R."/>
            <person name="Hildebrand F."/>
            <person name="Pallen M.J."/>
        </authorList>
    </citation>
    <scope>NUCLEOTIDE SEQUENCE</scope>
    <source>
        <strain evidence="6">CHK32-1732</strain>
    </source>
</reference>
<name>A0A9D1RM42_9CORY</name>
<gene>
    <name evidence="6" type="ORF">H9870_02060</name>
</gene>
<dbReference type="InterPro" id="IPR003439">
    <property type="entry name" value="ABC_transporter-like_ATP-bd"/>
</dbReference>
<dbReference type="GO" id="GO:0042626">
    <property type="term" value="F:ATPase-coupled transmembrane transporter activity"/>
    <property type="evidence" value="ECO:0007669"/>
    <property type="project" value="TreeGrafter"/>
</dbReference>
<evidence type="ECO:0000313" key="7">
    <source>
        <dbReference type="Proteomes" id="UP000824190"/>
    </source>
</evidence>
<dbReference type="Pfam" id="PF00005">
    <property type="entry name" value="ABC_tran"/>
    <property type="match status" value="2"/>
</dbReference>
<dbReference type="PANTHER" id="PTHR43553:SF19">
    <property type="entry name" value="HMP_THIAMINE IMPORT ATP-BINDING PROTEIN YKOD-RELATED"/>
    <property type="match status" value="1"/>
</dbReference>